<dbReference type="GO" id="GO:0016992">
    <property type="term" value="F:lipoate synthase activity"/>
    <property type="evidence" value="ECO:0007669"/>
    <property type="project" value="UniProtKB-EC"/>
</dbReference>
<feature type="binding site" evidence="8">
    <location>
        <position position="36"/>
    </location>
    <ligand>
        <name>[4Fe-4S] cluster</name>
        <dbReference type="ChEBI" id="CHEBI:49883"/>
        <label>1</label>
    </ligand>
</feature>
<evidence type="ECO:0000256" key="7">
    <source>
        <dbReference type="ARBA" id="ARBA00047326"/>
    </source>
</evidence>
<dbReference type="EMBL" id="JACSQB010000003">
    <property type="protein sequence ID" value="MBD8045497.1"/>
    <property type="molecule type" value="Genomic_DNA"/>
</dbReference>
<keyword evidence="6 8" id="KW-0411">Iron-sulfur</keyword>
<dbReference type="InterPro" id="IPR007197">
    <property type="entry name" value="rSAM"/>
</dbReference>
<evidence type="ECO:0000256" key="1">
    <source>
        <dbReference type="ARBA" id="ARBA00022485"/>
    </source>
</evidence>
<dbReference type="PIRSF" id="PIRSF005963">
    <property type="entry name" value="Lipoyl_synth"/>
    <property type="match status" value="1"/>
</dbReference>
<comment type="cofactor">
    <cofactor evidence="8">
        <name>[4Fe-4S] cluster</name>
        <dbReference type="ChEBI" id="CHEBI:49883"/>
    </cofactor>
    <text evidence="8">Binds 2 [4Fe-4S] clusters per subunit. One cluster is coordinated with 3 cysteines and an exchangeable S-adenosyl-L-methionine.</text>
</comment>
<feature type="binding site" evidence="8">
    <location>
        <position position="41"/>
    </location>
    <ligand>
        <name>[4Fe-4S] cluster</name>
        <dbReference type="ChEBI" id="CHEBI:49883"/>
        <label>1</label>
    </ligand>
</feature>
<organism evidence="10 11">
    <name type="scientific">Clostridium faecium</name>
    <dbReference type="NCBI Taxonomy" id="2762223"/>
    <lineage>
        <taxon>Bacteria</taxon>
        <taxon>Bacillati</taxon>
        <taxon>Bacillota</taxon>
        <taxon>Clostridia</taxon>
        <taxon>Eubacteriales</taxon>
        <taxon>Clostridiaceae</taxon>
        <taxon>Clostridium</taxon>
    </lineage>
</organism>
<accession>A0ABR8YML9</accession>
<comment type="caution">
    <text evidence="10">The sequence shown here is derived from an EMBL/GenBank/DDBJ whole genome shotgun (WGS) entry which is preliminary data.</text>
</comment>
<feature type="binding site" evidence="8">
    <location>
        <position position="62"/>
    </location>
    <ligand>
        <name>[4Fe-4S] cluster</name>
        <dbReference type="ChEBI" id="CHEBI:49883"/>
        <label>2</label>
        <note>4Fe-4S-S-AdoMet</note>
    </ligand>
</feature>
<keyword evidence="5 8" id="KW-0408">Iron</keyword>
<feature type="binding site" evidence="8">
    <location>
        <position position="47"/>
    </location>
    <ligand>
        <name>[4Fe-4S] cluster</name>
        <dbReference type="ChEBI" id="CHEBI:49883"/>
        <label>1</label>
    </ligand>
</feature>
<comment type="catalytic activity">
    <reaction evidence="7 8">
        <text>[[Fe-S] cluster scaffold protein carrying a second [4Fe-4S](2+) cluster] + N(6)-octanoyl-L-lysyl-[protein] + 2 oxidized [2Fe-2S]-[ferredoxin] + 2 S-adenosyl-L-methionine + 4 H(+) = [[Fe-S] cluster scaffold protein] + N(6)-[(R)-dihydrolipoyl]-L-lysyl-[protein] + 4 Fe(3+) + 2 hydrogen sulfide + 2 5'-deoxyadenosine + 2 L-methionine + 2 reduced [2Fe-2S]-[ferredoxin]</text>
        <dbReference type="Rhea" id="RHEA:16585"/>
        <dbReference type="Rhea" id="RHEA-COMP:9928"/>
        <dbReference type="Rhea" id="RHEA-COMP:10000"/>
        <dbReference type="Rhea" id="RHEA-COMP:10001"/>
        <dbReference type="Rhea" id="RHEA-COMP:10475"/>
        <dbReference type="Rhea" id="RHEA-COMP:14568"/>
        <dbReference type="Rhea" id="RHEA-COMP:14569"/>
        <dbReference type="ChEBI" id="CHEBI:15378"/>
        <dbReference type="ChEBI" id="CHEBI:17319"/>
        <dbReference type="ChEBI" id="CHEBI:29034"/>
        <dbReference type="ChEBI" id="CHEBI:29919"/>
        <dbReference type="ChEBI" id="CHEBI:33722"/>
        <dbReference type="ChEBI" id="CHEBI:33737"/>
        <dbReference type="ChEBI" id="CHEBI:33738"/>
        <dbReference type="ChEBI" id="CHEBI:57844"/>
        <dbReference type="ChEBI" id="CHEBI:59789"/>
        <dbReference type="ChEBI" id="CHEBI:78809"/>
        <dbReference type="ChEBI" id="CHEBI:83100"/>
        <dbReference type="EC" id="2.8.1.8"/>
    </reaction>
</comment>
<dbReference type="SFLD" id="SFLDG01058">
    <property type="entry name" value="lipoyl_synthase_like"/>
    <property type="match status" value="1"/>
</dbReference>
<evidence type="ECO:0000256" key="8">
    <source>
        <dbReference type="HAMAP-Rule" id="MF_00206"/>
    </source>
</evidence>
<comment type="pathway">
    <text evidence="8">Protein modification; protein lipoylation via endogenous pathway; protein N(6)-(lipoyl)lysine from octanoyl-[acyl-carrier-protein]: step 2/2.</text>
</comment>
<dbReference type="SMART" id="SM00729">
    <property type="entry name" value="Elp3"/>
    <property type="match status" value="1"/>
</dbReference>
<dbReference type="EC" id="2.8.1.8" evidence="8"/>
<gene>
    <name evidence="8 10" type="primary">lipA</name>
    <name evidence="10" type="ORF">H9637_00290</name>
</gene>
<keyword evidence="11" id="KW-1185">Reference proteome</keyword>
<dbReference type="InterPro" id="IPR003698">
    <property type="entry name" value="Lipoyl_synth"/>
</dbReference>
<reference evidence="10 11" key="1">
    <citation type="submission" date="2020-08" db="EMBL/GenBank/DDBJ databases">
        <title>A Genomic Blueprint of the Chicken Gut Microbiome.</title>
        <authorList>
            <person name="Gilroy R."/>
            <person name="Ravi A."/>
            <person name="Getino M."/>
            <person name="Pursley I."/>
            <person name="Horton D.L."/>
            <person name="Alikhan N.-F."/>
            <person name="Baker D."/>
            <person name="Gharbi K."/>
            <person name="Hall N."/>
            <person name="Watson M."/>
            <person name="Adriaenssens E.M."/>
            <person name="Foster-Nyarko E."/>
            <person name="Jarju S."/>
            <person name="Secka A."/>
            <person name="Antonio M."/>
            <person name="Oren A."/>
            <person name="Chaudhuri R."/>
            <person name="La Ragione R.M."/>
            <person name="Hildebrand F."/>
            <person name="Pallen M.J."/>
        </authorList>
    </citation>
    <scope>NUCLEOTIDE SEQUENCE [LARGE SCALE GENOMIC DNA]</scope>
    <source>
        <strain evidence="10 11">N37</strain>
    </source>
</reference>
<dbReference type="NCBIfam" id="TIGR00510">
    <property type="entry name" value="lipA"/>
    <property type="match status" value="1"/>
</dbReference>
<dbReference type="Pfam" id="PF16881">
    <property type="entry name" value="LIAS_N"/>
    <property type="match status" value="1"/>
</dbReference>
<evidence type="ECO:0000259" key="9">
    <source>
        <dbReference type="PROSITE" id="PS51918"/>
    </source>
</evidence>
<evidence type="ECO:0000256" key="5">
    <source>
        <dbReference type="ARBA" id="ARBA00023004"/>
    </source>
</evidence>
<comment type="subcellular location">
    <subcellularLocation>
        <location evidence="8">Cytoplasm</location>
    </subcellularLocation>
</comment>
<keyword evidence="2 8" id="KW-0808">Transferase</keyword>
<feature type="binding site" evidence="8">
    <location>
        <position position="66"/>
    </location>
    <ligand>
        <name>[4Fe-4S] cluster</name>
        <dbReference type="ChEBI" id="CHEBI:49883"/>
        <label>2</label>
        <note>4Fe-4S-S-AdoMet</note>
    </ligand>
</feature>
<evidence type="ECO:0000313" key="10">
    <source>
        <dbReference type="EMBL" id="MBD8045497.1"/>
    </source>
</evidence>
<dbReference type="PANTHER" id="PTHR10949">
    <property type="entry name" value="LIPOYL SYNTHASE"/>
    <property type="match status" value="1"/>
</dbReference>
<dbReference type="SFLD" id="SFLDF00271">
    <property type="entry name" value="lipoyl_synthase"/>
    <property type="match status" value="1"/>
</dbReference>
<dbReference type="HAMAP" id="MF_00206">
    <property type="entry name" value="Lipoyl_synth"/>
    <property type="match status" value="1"/>
</dbReference>
<dbReference type="PANTHER" id="PTHR10949:SF0">
    <property type="entry name" value="LIPOYL SYNTHASE, MITOCHONDRIAL"/>
    <property type="match status" value="1"/>
</dbReference>
<comment type="function">
    <text evidence="8">Catalyzes the radical-mediated insertion of two sulfur atoms into the C-6 and C-8 positions of the octanoyl moiety bound to the lipoyl domains of lipoate-dependent enzymes, thereby converting the octanoylated domains into lipoylated derivatives.</text>
</comment>
<dbReference type="Gene3D" id="3.20.20.70">
    <property type="entry name" value="Aldolase class I"/>
    <property type="match status" value="1"/>
</dbReference>
<dbReference type="Proteomes" id="UP000627166">
    <property type="component" value="Unassembled WGS sequence"/>
</dbReference>
<keyword evidence="1 8" id="KW-0004">4Fe-4S</keyword>
<feature type="binding site" evidence="8">
    <location>
        <position position="275"/>
    </location>
    <ligand>
        <name>[4Fe-4S] cluster</name>
        <dbReference type="ChEBI" id="CHEBI:49883"/>
        <label>1</label>
    </ligand>
</feature>
<evidence type="ECO:0000313" key="11">
    <source>
        <dbReference type="Proteomes" id="UP000627166"/>
    </source>
</evidence>
<dbReference type="SFLD" id="SFLDS00029">
    <property type="entry name" value="Radical_SAM"/>
    <property type="match status" value="1"/>
</dbReference>
<evidence type="ECO:0000256" key="4">
    <source>
        <dbReference type="ARBA" id="ARBA00022723"/>
    </source>
</evidence>
<protein>
    <recommendedName>
        <fullName evidence="8">Lipoyl synthase</fullName>
        <ecNumber evidence="8">2.8.1.8</ecNumber>
    </recommendedName>
    <alternativeName>
        <fullName evidence="8">Lip-syn</fullName>
        <shortName evidence="8">LS</shortName>
    </alternativeName>
    <alternativeName>
        <fullName evidence="8">Lipoate synthase</fullName>
    </alternativeName>
    <alternativeName>
        <fullName evidence="8">Lipoic acid synthase</fullName>
    </alternativeName>
    <alternativeName>
        <fullName evidence="8">Sulfur insertion protein LipA</fullName>
    </alternativeName>
</protein>
<evidence type="ECO:0000256" key="2">
    <source>
        <dbReference type="ARBA" id="ARBA00022679"/>
    </source>
</evidence>
<dbReference type="PROSITE" id="PS51918">
    <property type="entry name" value="RADICAL_SAM"/>
    <property type="match status" value="1"/>
</dbReference>
<feature type="binding site" evidence="8">
    <location>
        <position position="69"/>
    </location>
    <ligand>
        <name>[4Fe-4S] cluster</name>
        <dbReference type="ChEBI" id="CHEBI:49883"/>
        <label>2</label>
        <note>4Fe-4S-S-AdoMet</note>
    </ligand>
</feature>
<keyword evidence="8" id="KW-0963">Cytoplasm</keyword>
<evidence type="ECO:0000256" key="3">
    <source>
        <dbReference type="ARBA" id="ARBA00022691"/>
    </source>
</evidence>
<evidence type="ECO:0000256" key="6">
    <source>
        <dbReference type="ARBA" id="ARBA00023014"/>
    </source>
</evidence>
<proteinExistence type="inferred from homology"/>
<dbReference type="SUPFAM" id="SSF102114">
    <property type="entry name" value="Radical SAM enzymes"/>
    <property type="match status" value="1"/>
</dbReference>
<dbReference type="InterPro" id="IPR006638">
    <property type="entry name" value="Elp3/MiaA/NifB-like_rSAM"/>
</dbReference>
<dbReference type="InterPro" id="IPR013785">
    <property type="entry name" value="Aldolase_TIM"/>
</dbReference>
<feature type="domain" description="Radical SAM core" evidence="9">
    <location>
        <begin position="48"/>
        <end position="264"/>
    </location>
</feature>
<name>A0ABR8YML9_9CLOT</name>
<dbReference type="InterPro" id="IPR031691">
    <property type="entry name" value="LIAS_N"/>
</dbReference>
<keyword evidence="3 8" id="KW-0949">S-adenosyl-L-methionine</keyword>
<dbReference type="NCBIfam" id="NF009544">
    <property type="entry name" value="PRK12928.1"/>
    <property type="match status" value="1"/>
</dbReference>
<dbReference type="NCBIfam" id="NF004019">
    <property type="entry name" value="PRK05481.1"/>
    <property type="match status" value="1"/>
</dbReference>
<comment type="similarity">
    <text evidence="8">Belongs to the radical SAM superfamily. Lipoyl synthase family.</text>
</comment>
<keyword evidence="4 8" id="KW-0479">Metal-binding</keyword>
<dbReference type="CDD" id="cd01335">
    <property type="entry name" value="Radical_SAM"/>
    <property type="match status" value="1"/>
</dbReference>
<dbReference type="InterPro" id="IPR058240">
    <property type="entry name" value="rSAM_sf"/>
</dbReference>
<dbReference type="Pfam" id="PF04055">
    <property type="entry name" value="Radical_SAM"/>
    <property type="match status" value="1"/>
</dbReference>
<sequence length="288" mass="32624">MEYIRKPEWLKIKLQGSKNINKVNSLLNQYKLNTVCEEAGCPNHGECYNKCTAAFMILGKNCSRNCRFCKVTKEAPESVDPMEPYNLAQTVNEMNLKHVVITSVTRDDLPDGGASHFSKSVEEIKKLNKNTTIEVLIPDFKGDIEALKTVISSSPEIINHNIETVKSLYSKVRPMAVYERSLELLQNVKDLNSDILTKSGFMVGLGETEEEVIELMKDLRKVNCDILTIGQYLMPSKKHINVVEYIHPDTFKKYELIGKDLGFKFVASGPLVRSSYYAEEVFESLSKI</sequence>